<name>A0ABS6HCJ1_9PROT</name>
<dbReference type="EMBL" id="JAERQM010000004">
    <property type="protein sequence ID" value="MBU8545035.1"/>
    <property type="molecule type" value="Genomic_DNA"/>
</dbReference>
<gene>
    <name evidence="1" type="ORF">JJQ90_15050</name>
</gene>
<accession>A0ABS6HCJ1</accession>
<organism evidence="1 2">
    <name type="scientific">Falsiroseomonas oleicola</name>
    <dbReference type="NCBI Taxonomy" id="2801474"/>
    <lineage>
        <taxon>Bacteria</taxon>
        <taxon>Pseudomonadati</taxon>
        <taxon>Pseudomonadota</taxon>
        <taxon>Alphaproteobacteria</taxon>
        <taxon>Acetobacterales</taxon>
        <taxon>Roseomonadaceae</taxon>
        <taxon>Falsiroseomonas</taxon>
    </lineage>
</organism>
<sequence>MTSERQPMNWEHRLYQPVVIGGWSVEVWNPMTKAWQRSAFDPHWPEDYGDAARDWVRVANEEQRERNGSAALALAGV</sequence>
<evidence type="ECO:0000313" key="1">
    <source>
        <dbReference type="EMBL" id="MBU8545035.1"/>
    </source>
</evidence>
<dbReference type="Proteomes" id="UP000689967">
    <property type="component" value="Unassembled WGS sequence"/>
</dbReference>
<keyword evidence="2" id="KW-1185">Reference proteome</keyword>
<evidence type="ECO:0000313" key="2">
    <source>
        <dbReference type="Proteomes" id="UP000689967"/>
    </source>
</evidence>
<protein>
    <submittedName>
        <fullName evidence="1">Uncharacterized protein</fullName>
    </submittedName>
</protein>
<dbReference type="RefSeq" id="WP_216876773.1">
    <property type="nucleotide sequence ID" value="NZ_JAERQM010000004.1"/>
</dbReference>
<reference evidence="1 2" key="1">
    <citation type="submission" date="2021-01" db="EMBL/GenBank/DDBJ databases">
        <title>Roseomonas sp. nov, a bacterium isolated from an oil production mixture in Yumen Oilfield.</title>
        <authorList>
            <person name="Wu D."/>
        </authorList>
    </citation>
    <scope>NUCLEOTIDE SEQUENCE [LARGE SCALE GENOMIC DNA]</scope>
    <source>
        <strain evidence="1 2">ROY-5-3</strain>
    </source>
</reference>
<proteinExistence type="predicted"/>
<comment type="caution">
    <text evidence="1">The sequence shown here is derived from an EMBL/GenBank/DDBJ whole genome shotgun (WGS) entry which is preliminary data.</text>
</comment>